<gene>
    <name evidence="2" type="ORF">ACFFGH_23700</name>
</gene>
<dbReference type="RefSeq" id="WP_386672945.1">
    <property type="nucleotide sequence ID" value="NZ_JBHLTG010000006.1"/>
</dbReference>
<feature type="domain" description="DUF7882" evidence="1">
    <location>
        <begin position="1"/>
        <end position="96"/>
    </location>
</feature>
<sequence>MGKLIYGQLISAEFEDRLLAHLEIVITAKLRRGEGFLFSWKEESGATAGRTTIWVHPSLPLVYKYSGSRTPSINRAWIEVLSQSASSAGGLRVLAEPAERHHDEFLH</sequence>
<evidence type="ECO:0000313" key="3">
    <source>
        <dbReference type="Proteomes" id="UP001589896"/>
    </source>
</evidence>
<comment type="caution">
    <text evidence="2">The sequence shown here is derived from an EMBL/GenBank/DDBJ whole genome shotgun (WGS) entry which is preliminary data.</text>
</comment>
<protein>
    <recommendedName>
        <fullName evidence="1">DUF7882 domain-containing protein</fullName>
    </recommendedName>
</protein>
<accession>A0ABV6RWM6</accession>
<organism evidence="2 3">
    <name type="scientific">Lysobacter korlensis</name>
    <dbReference type="NCBI Taxonomy" id="553636"/>
    <lineage>
        <taxon>Bacteria</taxon>
        <taxon>Pseudomonadati</taxon>
        <taxon>Pseudomonadota</taxon>
        <taxon>Gammaproteobacteria</taxon>
        <taxon>Lysobacterales</taxon>
        <taxon>Lysobacteraceae</taxon>
        <taxon>Lysobacter</taxon>
    </lineage>
</organism>
<dbReference type="Pfam" id="PF25355">
    <property type="entry name" value="DUF7882"/>
    <property type="match status" value="1"/>
</dbReference>
<dbReference type="Proteomes" id="UP001589896">
    <property type="component" value="Unassembled WGS sequence"/>
</dbReference>
<name>A0ABV6RWM6_9GAMM</name>
<evidence type="ECO:0000259" key="1">
    <source>
        <dbReference type="Pfam" id="PF25355"/>
    </source>
</evidence>
<dbReference type="EMBL" id="JBHLTG010000006">
    <property type="protein sequence ID" value="MFC0680847.1"/>
    <property type="molecule type" value="Genomic_DNA"/>
</dbReference>
<keyword evidence="3" id="KW-1185">Reference proteome</keyword>
<evidence type="ECO:0000313" key="2">
    <source>
        <dbReference type="EMBL" id="MFC0680847.1"/>
    </source>
</evidence>
<reference evidence="2 3" key="1">
    <citation type="submission" date="2024-09" db="EMBL/GenBank/DDBJ databases">
        <authorList>
            <person name="Sun Q."/>
            <person name="Mori K."/>
        </authorList>
    </citation>
    <scope>NUCLEOTIDE SEQUENCE [LARGE SCALE GENOMIC DNA]</scope>
    <source>
        <strain evidence="2 3">KCTC 23076</strain>
    </source>
</reference>
<dbReference type="InterPro" id="IPR057204">
    <property type="entry name" value="DUF7882"/>
</dbReference>
<proteinExistence type="predicted"/>